<keyword evidence="3" id="KW-1185">Reference proteome</keyword>
<feature type="region of interest" description="Disordered" evidence="1">
    <location>
        <begin position="55"/>
        <end position="76"/>
    </location>
</feature>
<accession>A0A8T2MY67</accession>
<sequence length="167" mass="18869">MPTVAQLLQTPLFSDVTLCNSEKLQFKITTKLKDALKTAKECLERRLQEEQKMIHQHRRLTRAQSHHGSEEEKKRRKILARKVRELALPRRLPPPRLLPPRQVGPCPPPQPGSVTLVLSLPAEVFPTSAKADSARPVSQTHPLYLSVFLGMFCVCPSLQAKQHSDLC</sequence>
<dbReference type="OrthoDB" id="41200at2759"/>
<gene>
    <name evidence="2" type="ORF">JZ751_025426</name>
</gene>
<comment type="caution">
    <text evidence="2">The sequence shown here is derived from an EMBL/GenBank/DDBJ whole genome shotgun (WGS) entry which is preliminary data.</text>
</comment>
<organism evidence="2 3">
    <name type="scientific">Albula glossodonta</name>
    <name type="common">roundjaw bonefish</name>
    <dbReference type="NCBI Taxonomy" id="121402"/>
    <lineage>
        <taxon>Eukaryota</taxon>
        <taxon>Metazoa</taxon>
        <taxon>Chordata</taxon>
        <taxon>Craniata</taxon>
        <taxon>Vertebrata</taxon>
        <taxon>Euteleostomi</taxon>
        <taxon>Actinopterygii</taxon>
        <taxon>Neopterygii</taxon>
        <taxon>Teleostei</taxon>
        <taxon>Albuliformes</taxon>
        <taxon>Albulidae</taxon>
        <taxon>Albula</taxon>
    </lineage>
</organism>
<dbReference type="EMBL" id="JAFBMS010000619">
    <property type="protein sequence ID" value="KAG9330412.1"/>
    <property type="molecule type" value="Genomic_DNA"/>
</dbReference>
<protein>
    <submittedName>
        <fullName evidence="2">Uncharacterized protein</fullName>
    </submittedName>
</protein>
<evidence type="ECO:0000256" key="1">
    <source>
        <dbReference type="SAM" id="MobiDB-lite"/>
    </source>
</evidence>
<proteinExistence type="predicted"/>
<name>A0A8T2MY67_9TELE</name>
<evidence type="ECO:0000313" key="3">
    <source>
        <dbReference type="Proteomes" id="UP000824540"/>
    </source>
</evidence>
<dbReference type="AlphaFoldDB" id="A0A8T2MY67"/>
<feature type="compositionally biased region" description="Basic residues" evidence="1">
    <location>
        <begin position="55"/>
        <end position="65"/>
    </location>
</feature>
<reference evidence="2" key="1">
    <citation type="thesis" date="2021" institute="BYU ScholarsArchive" country="Provo, UT, USA">
        <title>Applications of and Algorithms for Genome Assembly and Genomic Analyses with an Emphasis on Marine Teleosts.</title>
        <authorList>
            <person name="Pickett B.D."/>
        </authorList>
    </citation>
    <scope>NUCLEOTIDE SEQUENCE</scope>
    <source>
        <strain evidence="2">HI-2016</strain>
    </source>
</reference>
<evidence type="ECO:0000313" key="2">
    <source>
        <dbReference type="EMBL" id="KAG9330412.1"/>
    </source>
</evidence>
<dbReference type="Proteomes" id="UP000824540">
    <property type="component" value="Unassembled WGS sequence"/>
</dbReference>